<evidence type="ECO:0000313" key="4">
    <source>
        <dbReference type="EMBL" id="MQL84621.1"/>
    </source>
</evidence>
<protein>
    <recommendedName>
        <fullName evidence="3">HD domain-containing protein</fullName>
    </recommendedName>
</protein>
<dbReference type="EMBL" id="NMUH01000774">
    <property type="protein sequence ID" value="MQL84621.1"/>
    <property type="molecule type" value="Genomic_DNA"/>
</dbReference>
<dbReference type="GO" id="GO:0002953">
    <property type="term" value="F:5'-deoxynucleotidase activity"/>
    <property type="evidence" value="ECO:0007669"/>
    <property type="project" value="InterPro"/>
</dbReference>
<dbReference type="InterPro" id="IPR039356">
    <property type="entry name" value="YfbR/HDDC2"/>
</dbReference>
<dbReference type="SUPFAM" id="SSF109604">
    <property type="entry name" value="HD-domain/PDEase-like"/>
    <property type="match status" value="1"/>
</dbReference>
<dbReference type="Proteomes" id="UP000652761">
    <property type="component" value="Unassembled WGS sequence"/>
</dbReference>
<evidence type="ECO:0000259" key="3">
    <source>
        <dbReference type="Pfam" id="PF13023"/>
    </source>
</evidence>
<comment type="caution">
    <text evidence="4">The sequence shown here is derived from an EMBL/GenBank/DDBJ whole genome shotgun (WGS) entry which is preliminary data.</text>
</comment>
<sequence length="184" mass="20584">FQFPTIPTSHYPPSFTSPGAAECWRFFPQKRPSSTDLLRCPHLFLFDLPLEQPRSSSTSSALSHHLSFRPLLSLRPFCGRADASSVCMVSDATPQKNDDAATIVRRRTGIVLRRRFSHPLPSPQGPPRALSLLPLSLSNTKRAGWVRHGIREPESVVDHMHRMGVMALIFSDLSGVDRERLGVF</sequence>
<dbReference type="PANTHER" id="PTHR11845">
    <property type="entry name" value="5'-DEOXYNUCLEOTIDASE HDDC2"/>
    <property type="match status" value="1"/>
</dbReference>
<evidence type="ECO:0000256" key="1">
    <source>
        <dbReference type="ARBA" id="ARBA00022723"/>
    </source>
</evidence>
<evidence type="ECO:0000256" key="2">
    <source>
        <dbReference type="ARBA" id="ARBA00022801"/>
    </source>
</evidence>
<dbReference type="OrthoDB" id="10254258at2759"/>
<gene>
    <name evidence="4" type="ORF">Taro_017126</name>
</gene>
<reference evidence="4" key="1">
    <citation type="submission" date="2017-07" db="EMBL/GenBank/DDBJ databases">
        <title>Taro Niue Genome Assembly and Annotation.</title>
        <authorList>
            <person name="Atibalentja N."/>
            <person name="Keating K."/>
            <person name="Fields C.J."/>
        </authorList>
    </citation>
    <scope>NUCLEOTIDE SEQUENCE</scope>
    <source>
        <strain evidence="4">Niue_2</strain>
        <tissue evidence="4">Leaf</tissue>
    </source>
</reference>
<keyword evidence="5" id="KW-1185">Reference proteome</keyword>
<dbReference type="Gene3D" id="1.10.3210.10">
    <property type="entry name" value="Hypothetical protein af1432"/>
    <property type="match status" value="1"/>
</dbReference>
<keyword evidence="2" id="KW-0378">Hydrolase</keyword>
<dbReference type="AlphaFoldDB" id="A0A843UMR8"/>
<feature type="non-terminal residue" evidence="4">
    <location>
        <position position="1"/>
    </location>
</feature>
<accession>A0A843UMR8</accession>
<proteinExistence type="predicted"/>
<evidence type="ECO:0000313" key="5">
    <source>
        <dbReference type="Proteomes" id="UP000652761"/>
    </source>
</evidence>
<dbReference type="InterPro" id="IPR006674">
    <property type="entry name" value="HD_domain"/>
</dbReference>
<dbReference type="GO" id="GO:0005737">
    <property type="term" value="C:cytoplasm"/>
    <property type="evidence" value="ECO:0007669"/>
    <property type="project" value="TreeGrafter"/>
</dbReference>
<feature type="domain" description="HD" evidence="3">
    <location>
        <begin position="137"/>
        <end position="181"/>
    </location>
</feature>
<organism evidence="4 5">
    <name type="scientific">Colocasia esculenta</name>
    <name type="common">Wild taro</name>
    <name type="synonym">Arum esculentum</name>
    <dbReference type="NCBI Taxonomy" id="4460"/>
    <lineage>
        <taxon>Eukaryota</taxon>
        <taxon>Viridiplantae</taxon>
        <taxon>Streptophyta</taxon>
        <taxon>Embryophyta</taxon>
        <taxon>Tracheophyta</taxon>
        <taxon>Spermatophyta</taxon>
        <taxon>Magnoliopsida</taxon>
        <taxon>Liliopsida</taxon>
        <taxon>Araceae</taxon>
        <taxon>Aroideae</taxon>
        <taxon>Colocasieae</taxon>
        <taxon>Colocasia</taxon>
    </lineage>
</organism>
<keyword evidence="1" id="KW-0479">Metal-binding</keyword>
<dbReference type="PANTHER" id="PTHR11845:SF13">
    <property type="entry name" value="5'-DEOXYNUCLEOTIDASE HDDC2"/>
    <property type="match status" value="1"/>
</dbReference>
<name>A0A843UMR8_COLES</name>
<dbReference type="Pfam" id="PF13023">
    <property type="entry name" value="HD_3"/>
    <property type="match status" value="1"/>
</dbReference>
<dbReference type="GO" id="GO:0046872">
    <property type="term" value="F:metal ion binding"/>
    <property type="evidence" value="ECO:0007669"/>
    <property type="project" value="UniProtKB-KW"/>
</dbReference>